<protein>
    <submittedName>
        <fullName evidence="1">Uncharacterized protein</fullName>
    </submittedName>
</protein>
<proteinExistence type="predicted"/>
<accession>A0A0D0CX62</accession>
<reference evidence="1 2" key="1">
    <citation type="submission" date="2014-04" db="EMBL/GenBank/DDBJ databases">
        <title>Evolutionary Origins and Diversification of the Mycorrhizal Mutualists.</title>
        <authorList>
            <consortium name="DOE Joint Genome Institute"/>
            <consortium name="Mycorrhizal Genomics Consortium"/>
            <person name="Kohler A."/>
            <person name="Kuo A."/>
            <person name="Nagy L.G."/>
            <person name="Floudas D."/>
            <person name="Copeland A."/>
            <person name="Barry K.W."/>
            <person name="Cichocki N."/>
            <person name="Veneault-Fourrey C."/>
            <person name="LaButti K."/>
            <person name="Lindquist E.A."/>
            <person name="Lipzen A."/>
            <person name="Lundell T."/>
            <person name="Morin E."/>
            <person name="Murat C."/>
            <person name="Riley R."/>
            <person name="Ohm R."/>
            <person name="Sun H."/>
            <person name="Tunlid A."/>
            <person name="Henrissat B."/>
            <person name="Grigoriev I.V."/>
            <person name="Hibbett D.S."/>
            <person name="Martin F."/>
        </authorList>
    </citation>
    <scope>NUCLEOTIDE SEQUENCE [LARGE SCALE GENOMIC DNA]</scope>
    <source>
        <strain evidence="1 2">FD-317 M1</strain>
    </source>
</reference>
<dbReference type="HOGENOM" id="CLU_1938402_0_0_1"/>
<keyword evidence="2" id="KW-1185">Reference proteome</keyword>
<gene>
    <name evidence="1" type="ORF">GYMLUDRAFT_73631</name>
</gene>
<dbReference type="AlphaFoldDB" id="A0A0D0CX62"/>
<name>A0A0D0CX62_9AGAR</name>
<sequence>MIRFVGKKQSATAFVQTITVESIASIKQNSGTSGVTVVEAKVDSVEECINQLLAQLHSVAWALSQQWVRGLITDGSKFIFAVLDSRTNRYWISAPLQRLTSLKEIICLLAQWMIQDPKTTIQQDVAFNCL</sequence>
<evidence type="ECO:0000313" key="2">
    <source>
        <dbReference type="Proteomes" id="UP000053593"/>
    </source>
</evidence>
<dbReference type="EMBL" id="KN834773">
    <property type="protein sequence ID" value="KIK60778.1"/>
    <property type="molecule type" value="Genomic_DNA"/>
</dbReference>
<evidence type="ECO:0000313" key="1">
    <source>
        <dbReference type="EMBL" id="KIK60778.1"/>
    </source>
</evidence>
<dbReference type="Proteomes" id="UP000053593">
    <property type="component" value="Unassembled WGS sequence"/>
</dbReference>
<organism evidence="1 2">
    <name type="scientific">Collybiopsis luxurians FD-317 M1</name>
    <dbReference type="NCBI Taxonomy" id="944289"/>
    <lineage>
        <taxon>Eukaryota</taxon>
        <taxon>Fungi</taxon>
        <taxon>Dikarya</taxon>
        <taxon>Basidiomycota</taxon>
        <taxon>Agaricomycotina</taxon>
        <taxon>Agaricomycetes</taxon>
        <taxon>Agaricomycetidae</taxon>
        <taxon>Agaricales</taxon>
        <taxon>Marasmiineae</taxon>
        <taxon>Omphalotaceae</taxon>
        <taxon>Collybiopsis</taxon>
        <taxon>Collybiopsis luxurians</taxon>
    </lineage>
</organism>